<evidence type="ECO:0000259" key="3">
    <source>
        <dbReference type="PROSITE" id="PS51186"/>
    </source>
</evidence>
<gene>
    <name evidence="4" type="ORF">B0A52_01335</name>
</gene>
<feature type="compositionally biased region" description="Low complexity" evidence="1">
    <location>
        <begin position="232"/>
        <end position="243"/>
    </location>
</feature>
<feature type="region of interest" description="Disordered" evidence="1">
    <location>
        <begin position="42"/>
        <end position="93"/>
    </location>
</feature>
<feature type="transmembrane region" description="Helical" evidence="2">
    <location>
        <begin position="122"/>
        <end position="145"/>
    </location>
</feature>
<dbReference type="InterPro" id="IPR000182">
    <property type="entry name" value="GNAT_dom"/>
</dbReference>
<comment type="caution">
    <text evidence="4">The sequence shown here is derived from an EMBL/GenBank/DDBJ whole genome shotgun (WGS) entry which is preliminary data.</text>
</comment>
<evidence type="ECO:0000313" key="5">
    <source>
        <dbReference type="Proteomes" id="UP000288859"/>
    </source>
</evidence>
<accession>A0A438NH57</accession>
<evidence type="ECO:0000313" key="4">
    <source>
        <dbReference type="EMBL" id="RVX75058.1"/>
    </source>
</evidence>
<organism evidence="4 5">
    <name type="scientific">Exophiala mesophila</name>
    <name type="common">Black yeast-like fungus</name>
    <dbReference type="NCBI Taxonomy" id="212818"/>
    <lineage>
        <taxon>Eukaryota</taxon>
        <taxon>Fungi</taxon>
        <taxon>Dikarya</taxon>
        <taxon>Ascomycota</taxon>
        <taxon>Pezizomycotina</taxon>
        <taxon>Eurotiomycetes</taxon>
        <taxon>Chaetothyriomycetidae</taxon>
        <taxon>Chaetothyriales</taxon>
        <taxon>Herpotrichiellaceae</taxon>
        <taxon>Exophiala</taxon>
    </lineage>
</organism>
<evidence type="ECO:0000256" key="2">
    <source>
        <dbReference type="SAM" id="Phobius"/>
    </source>
</evidence>
<feature type="domain" description="N-acetyltransferase" evidence="3">
    <location>
        <begin position="161"/>
        <end position="335"/>
    </location>
</feature>
<feature type="region of interest" description="Disordered" evidence="1">
    <location>
        <begin position="230"/>
        <end position="250"/>
    </location>
</feature>
<dbReference type="GO" id="GO:0016747">
    <property type="term" value="F:acyltransferase activity, transferring groups other than amino-acyl groups"/>
    <property type="evidence" value="ECO:0007669"/>
    <property type="project" value="InterPro"/>
</dbReference>
<keyword evidence="2" id="KW-0812">Transmembrane</keyword>
<dbReference type="InterPro" id="IPR016181">
    <property type="entry name" value="Acyl_CoA_acyltransferase"/>
</dbReference>
<reference evidence="4 5" key="1">
    <citation type="submission" date="2017-03" db="EMBL/GenBank/DDBJ databases">
        <title>Genomes of endolithic fungi from Antarctica.</title>
        <authorList>
            <person name="Coleine C."/>
            <person name="Masonjones S."/>
            <person name="Stajich J.E."/>
        </authorList>
    </citation>
    <scope>NUCLEOTIDE SEQUENCE [LARGE SCALE GENOMIC DNA]</scope>
    <source>
        <strain evidence="4 5">CCFEE 6314</strain>
    </source>
</reference>
<dbReference type="Pfam" id="PF00583">
    <property type="entry name" value="Acetyltransf_1"/>
    <property type="match status" value="1"/>
</dbReference>
<dbReference type="Gene3D" id="3.40.630.30">
    <property type="match status" value="1"/>
</dbReference>
<protein>
    <recommendedName>
        <fullName evidence="3">N-acetyltransferase domain-containing protein</fullName>
    </recommendedName>
</protein>
<dbReference type="Proteomes" id="UP000288859">
    <property type="component" value="Unassembled WGS sequence"/>
</dbReference>
<keyword evidence="2" id="KW-0472">Membrane</keyword>
<name>A0A438NH57_EXOME</name>
<dbReference type="AlphaFoldDB" id="A0A438NH57"/>
<dbReference type="SUPFAM" id="SSF55729">
    <property type="entry name" value="Acyl-CoA N-acyltransferases (Nat)"/>
    <property type="match status" value="1"/>
</dbReference>
<keyword evidence="2" id="KW-1133">Transmembrane helix</keyword>
<dbReference type="PROSITE" id="PS51186">
    <property type="entry name" value="GNAT"/>
    <property type="match status" value="1"/>
</dbReference>
<evidence type="ECO:0000256" key="1">
    <source>
        <dbReference type="SAM" id="MobiDB-lite"/>
    </source>
</evidence>
<dbReference type="VEuPathDB" id="FungiDB:PV10_04655"/>
<dbReference type="EMBL" id="NAJM01000003">
    <property type="protein sequence ID" value="RVX75058.1"/>
    <property type="molecule type" value="Genomic_DNA"/>
</dbReference>
<feature type="transmembrane region" description="Helical" evidence="2">
    <location>
        <begin position="151"/>
        <end position="172"/>
    </location>
</feature>
<proteinExistence type="predicted"/>
<dbReference type="CDD" id="cd04301">
    <property type="entry name" value="NAT_SF"/>
    <property type="match status" value="1"/>
</dbReference>
<dbReference type="OrthoDB" id="5343688at2759"/>
<sequence length="342" mass="37495">MADNLLFLPKAFLSTLRANLVLESESAPSSVANTPDCLRPVAMPSSGTLLPPPSPSPLAQNPTYYHVTQDTLTSDSTPSSNPLDSIPGLTTQPARTEDDKVEGLHLLADSVAQQRQLASTAILFHPSTIAILILTFALSYHYLYHGSRSDLAIIGTTTSGIFMAVLITARWLSSGYIEQAERVGTWKWLNRGRQDNSNHGIIVGEEDEILLTRFGDQVIGTIVIRGVRERSTTTTSSSSGNSSPKKSRAKIPVTTVIRGWTVSRKYRHKGVGTGLLEQAVDYARQKGWAGPEFASDHAHSARVLPETFHAGFVKREIEARELLDRVKQEKSQEVKNGRRAKR</sequence>
<feature type="compositionally biased region" description="Polar residues" evidence="1">
    <location>
        <begin position="59"/>
        <end position="93"/>
    </location>
</feature>